<evidence type="ECO:0000256" key="1">
    <source>
        <dbReference type="SAM" id="MobiDB-lite"/>
    </source>
</evidence>
<evidence type="ECO:0000313" key="2">
    <source>
        <dbReference type="EMBL" id="EEC74392.1"/>
    </source>
</evidence>
<dbReference type="HOGENOM" id="CLU_2430259_0_0_1"/>
<reference evidence="2 3" key="1">
    <citation type="journal article" date="2005" name="PLoS Biol.">
        <title>The genomes of Oryza sativa: a history of duplications.</title>
        <authorList>
            <person name="Yu J."/>
            <person name="Wang J."/>
            <person name="Lin W."/>
            <person name="Li S."/>
            <person name="Li H."/>
            <person name="Zhou J."/>
            <person name="Ni P."/>
            <person name="Dong W."/>
            <person name="Hu S."/>
            <person name="Zeng C."/>
            <person name="Zhang J."/>
            <person name="Zhang Y."/>
            <person name="Li R."/>
            <person name="Xu Z."/>
            <person name="Li S."/>
            <person name="Li X."/>
            <person name="Zheng H."/>
            <person name="Cong L."/>
            <person name="Lin L."/>
            <person name="Yin J."/>
            <person name="Geng J."/>
            <person name="Li G."/>
            <person name="Shi J."/>
            <person name="Liu J."/>
            <person name="Lv H."/>
            <person name="Li J."/>
            <person name="Wang J."/>
            <person name="Deng Y."/>
            <person name="Ran L."/>
            <person name="Shi X."/>
            <person name="Wang X."/>
            <person name="Wu Q."/>
            <person name="Li C."/>
            <person name="Ren X."/>
            <person name="Wang J."/>
            <person name="Wang X."/>
            <person name="Li D."/>
            <person name="Liu D."/>
            <person name="Zhang X."/>
            <person name="Ji Z."/>
            <person name="Zhao W."/>
            <person name="Sun Y."/>
            <person name="Zhang Z."/>
            <person name="Bao J."/>
            <person name="Han Y."/>
            <person name="Dong L."/>
            <person name="Ji J."/>
            <person name="Chen P."/>
            <person name="Wu S."/>
            <person name="Liu J."/>
            <person name="Xiao Y."/>
            <person name="Bu D."/>
            <person name="Tan J."/>
            <person name="Yang L."/>
            <person name="Ye C."/>
            <person name="Zhang J."/>
            <person name="Xu J."/>
            <person name="Zhou Y."/>
            <person name="Yu Y."/>
            <person name="Zhang B."/>
            <person name="Zhuang S."/>
            <person name="Wei H."/>
            <person name="Liu B."/>
            <person name="Lei M."/>
            <person name="Yu H."/>
            <person name="Li Y."/>
            <person name="Xu H."/>
            <person name="Wei S."/>
            <person name="He X."/>
            <person name="Fang L."/>
            <person name="Zhang Z."/>
            <person name="Zhang Y."/>
            <person name="Huang X."/>
            <person name="Su Z."/>
            <person name="Tong W."/>
            <person name="Li J."/>
            <person name="Tong Z."/>
            <person name="Li S."/>
            <person name="Ye J."/>
            <person name="Wang L."/>
            <person name="Fang L."/>
            <person name="Lei T."/>
            <person name="Chen C."/>
            <person name="Chen H."/>
            <person name="Xu Z."/>
            <person name="Li H."/>
            <person name="Huang H."/>
            <person name="Zhang F."/>
            <person name="Xu H."/>
            <person name="Li N."/>
            <person name="Zhao C."/>
            <person name="Li S."/>
            <person name="Dong L."/>
            <person name="Huang Y."/>
            <person name="Li L."/>
            <person name="Xi Y."/>
            <person name="Qi Q."/>
            <person name="Li W."/>
            <person name="Zhang B."/>
            <person name="Hu W."/>
            <person name="Zhang Y."/>
            <person name="Tian X."/>
            <person name="Jiao Y."/>
            <person name="Liang X."/>
            <person name="Jin J."/>
            <person name="Gao L."/>
            <person name="Zheng W."/>
            <person name="Hao B."/>
            <person name="Liu S."/>
            <person name="Wang W."/>
            <person name="Yuan L."/>
            <person name="Cao M."/>
            <person name="McDermott J."/>
            <person name="Samudrala R."/>
            <person name="Wang J."/>
            <person name="Wong G.K."/>
            <person name="Yang H."/>
        </authorList>
    </citation>
    <scope>NUCLEOTIDE SEQUENCE [LARGE SCALE GENOMIC DNA]</scope>
    <source>
        <strain evidence="3">cv. 93-11</strain>
    </source>
</reference>
<accession>B8ALV4</accession>
<keyword evidence="3" id="KW-1185">Reference proteome</keyword>
<organism evidence="2 3">
    <name type="scientific">Oryza sativa subsp. indica</name>
    <name type="common">Rice</name>
    <dbReference type="NCBI Taxonomy" id="39946"/>
    <lineage>
        <taxon>Eukaryota</taxon>
        <taxon>Viridiplantae</taxon>
        <taxon>Streptophyta</taxon>
        <taxon>Embryophyta</taxon>
        <taxon>Tracheophyta</taxon>
        <taxon>Spermatophyta</taxon>
        <taxon>Magnoliopsida</taxon>
        <taxon>Liliopsida</taxon>
        <taxon>Poales</taxon>
        <taxon>Poaceae</taxon>
        <taxon>BOP clade</taxon>
        <taxon>Oryzoideae</taxon>
        <taxon>Oryzeae</taxon>
        <taxon>Oryzinae</taxon>
        <taxon>Oryza</taxon>
        <taxon>Oryza sativa</taxon>
    </lineage>
</organism>
<dbReference type="OMA" id="KRKNDAC"/>
<gene>
    <name evidence="2" type="ORF">OsI_09738</name>
</gene>
<dbReference type="EMBL" id="CM000128">
    <property type="protein sequence ID" value="EEC74392.1"/>
    <property type="molecule type" value="Genomic_DNA"/>
</dbReference>
<name>B8ALV4_ORYSI</name>
<dbReference type="AlphaFoldDB" id="B8ALV4"/>
<evidence type="ECO:0000313" key="3">
    <source>
        <dbReference type="Proteomes" id="UP000007015"/>
    </source>
</evidence>
<dbReference type="Proteomes" id="UP000007015">
    <property type="component" value="Chromosome 3"/>
</dbReference>
<sequence length="83" mass="8880">MRAVRGEVVSSKPVALNKAARVFSLFAASDGGALLLCAAEAAMELHVYRRYGLASGQSEEKRPKKRKRKNDACSTSGVASRVV</sequence>
<dbReference type="Gramene" id="BGIOSGA011716-TA">
    <property type="protein sequence ID" value="BGIOSGA011716-PA"/>
    <property type="gene ID" value="BGIOSGA011716"/>
</dbReference>
<feature type="compositionally biased region" description="Polar residues" evidence="1">
    <location>
        <begin position="72"/>
        <end position="83"/>
    </location>
</feature>
<proteinExistence type="predicted"/>
<feature type="region of interest" description="Disordered" evidence="1">
    <location>
        <begin position="54"/>
        <end position="83"/>
    </location>
</feature>
<protein>
    <submittedName>
        <fullName evidence="2">Uncharacterized protein</fullName>
    </submittedName>
</protein>